<dbReference type="FunFam" id="3.30.60.30:FF:000010">
    <property type="entry name" value="Solute carrier organic anion transporter family member"/>
    <property type="match status" value="1"/>
</dbReference>
<feature type="compositionally biased region" description="Low complexity" evidence="8">
    <location>
        <begin position="9"/>
        <end position="20"/>
    </location>
</feature>
<name>L5JVN4_PTEAL</name>
<keyword evidence="6 9" id="KW-0472">Membrane</keyword>
<dbReference type="GO" id="GO:0043252">
    <property type="term" value="P:sodium-independent organic anion transport"/>
    <property type="evidence" value="ECO:0007669"/>
    <property type="project" value="TreeGrafter"/>
</dbReference>
<comment type="similarity">
    <text evidence="2">Belongs to the organo anion transporter (TC 2.A.60) family.</text>
</comment>
<evidence type="ECO:0000313" key="11">
    <source>
        <dbReference type="EMBL" id="ELK02363.1"/>
    </source>
</evidence>
<evidence type="ECO:0000256" key="1">
    <source>
        <dbReference type="ARBA" id="ARBA00004651"/>
    </source>
</evidence>
<keyword evidence="7" id="KW-1015">Disulfide bond</keyword>
<evidence type="ECO:0000256" key="6">
    <source>
        <dbReference type="ARBA" id="ARBA00023136"/>
    </source>
</evidence>
<organism evidence="11 12">
    <name type="scientific">Pteropus alecto</name>
    <name type="common">Black flying fox</name>
    <dbReference type="NCBI Taxonomy" id="9402"/>
    <lineage>
        <taxon>Eukaryota</taxon>
        <taxon>Metazoa</taxon>
        <taxon>Chordata</taxon>
        <taxon>Craniata</taxon>
        <taxon>Vertebrata</taxon>
        <taxon>Euteleostomi</taxon>
        <taxon>Mammalia</taxon>
        <taxon>Eutheria</taxon>
        <taxon>Laurasiatheria</taxon>
        <taxon>Chiroptera</taxon>
        <taxon>Yinpterochiroptera</taxon>
        <taxon>Pteropodoidea</taxon>
        <taxon>Pteropodidae</taxon>
        <taxon>Pteropodinae</taxon>
        <taxon>Pteropus</taxon>
    </lineage>
</organism>
<evidence type="ECO:0000259" key="10">
    <source>
        <dbReference type="PROSITE" id="PS51465"/>
    </source>
</evidence>
<comment type="subcellular location">
    <subcellularLocation>
        <location evidence="1">Cell membrane</location>
        <topology evidence="1">Multi-pass membrane protein</topology>
    </subcellularLocation>
</comment>
<keyword evidence="12" id="KW-1185">Reference proteome</keyword>
<dbReference type="GO" id="GO:0015347">
    <property type="term" value="F:sodium-independent organic anion transmembrane transporter activity"/>
    <property type="evidence" value="ECO:0007669"/>
    <property type="project" value="TreeGrafter"/>
</dbReference>
<feature type="compositionally biased region" description="Polar residues" evidence="8">
    <location>
        <begin position="21"/>
        <end position="32"/>
    </location>
</feature>
<dbReference type="GO" id="GO:0016323">
    <property type="term" value="C:basolateral plasma membrane"/>
    <property type="evidence" value="ECO:0007669"/>
    <property type="project" value="TreeGrafter"/>
</dbReference>
<feature type="region of interest" description="Disordered" evidence="8">
    <location>
        <begin position="275"/>
        <end position="310"/>
    </location>
</feature>
<dbReference type="InParanoid" id="L5JVN4"/>
<evidence type="ECO:0000256" key="4">
    <source>
        <dbReference type="ARBA" id="ARBA00022692"/>
    </source>
</evidence>
<reference evidence="12" key="1">
    <citation type="journal article" date="2013" name="Science">
        <title>Comparative analysis of bat genomes provides insight into the evolution of flight and immunity.</title>
        <authorList>
            <person name="Zhang G."/>
            <person name="Cowled C."/>
            <person name="Shi Z."/>
            <person name="Huang Z."/>
            <person name="Bishop-Lilly K.A."/>
            <person name="Fang X."/>
            <person name="Wynne J.W."/>
            <person name="Xiong Z."/>
            <person name="Baker M.L."/>
            <person name="Zhao W."/>
            <person name="Tachedjian M."/>
            <person name="Zhu Y."/>
            <person name="Zhou P."/>
            <person name="Jiang X."/>
            <person name="Ng J."/>
            <person name="Yang L."/>
            <person name="Wu L."/>
            <person name="Xiao J."/>
            <person name="Feng Y."/>
            <person name="Chen Y."/>
            <person name="Sun X."/>
            <person name="Zhang Y."/>
            <person name="Marsh G.A."/>
            <person name="Crameri G."/>
            <person name="Broder C.C."/>
            <person name="Frey K.G."/>
            <person name="Wang L.F."/>
            <person name="Wang J."/>
        </authorList>
    </citation>
    <scope>NUCLEOTIDE SEQUENCE [LARGE SCALE GENOMIC DNA]</scope>
</reference>
<dbReference type="Pfam" id="PF07648">
    <property type="entry name" value="Kazal_2"/>
    <property type="match status" value="1"/>
</dbReference>
<dbReference type="PANTHER" id="PTHR11388">
    <property type="entry name" value="ORGANIC ANION TRANSPORTER"/>
    <property type="match status" value="1"/>
</dbReference>
<evidence type="ECO:0000256" key="7">
    <source>
        <dbReference type="ARBA" id="ARBA00023157"/>
    </source>
</evidence>
<feature type="domain" description="Kazal-like" evidence="10">
    <location>
        <begin position="38"/>
        <end position="91"/>
    </location>
</feature>
<feature type="transmembrane region" description="Helical" evidence="9">
    <location>
        <begin position="137"/>
        <end position="161"/>
    </location>
</feature>
<sequence length="310" mass="34336">MAPFPQLLEPSMSEPESPSSHQDTMRSGTRPSLTMPHRNLTGSCNVNCGCKIHEYEPVCGSDGITYFNPCLAGCVTSGNLSTGIRNYTECTCVQSRQVITPPTVGQRSQLHVVIVKTYLNENGYAVSGKCKRTCNTLIPFLIFLFIVTFITACAQPSAIIVTLRSVEDEERPFALGMQFVLLRTLGSCWEYNVTSFRFVYFGLAAGLKFVGFIFIFLAWYSMKYKEDALQRQTWREYPLGTVSEMVGHPDSANKYPRTRSCPVFSTQGEFREETGLQKGTQYTAQTYPGPFPEAISPSPDPGLEGSPAAT</sequence>
<dbReference type="SUPFAM" id="SSF100895">
    <property type="entry name" value="Kazal-type serine protease inhibitors"/>
    <property type="match status" value="1"/>
</dbReference>
<evidence type="ECO:0000256" key="9">
    <source>
        <dbReference type="SAM" id="Phobius"/>
    </source>
</evidence>
<dbReference type="AlphaFoldDB" id="L5JVN4"/>
<evidence type="ECO:0000256" key="3">
    <source>
        <dbReference type="ARBA" id="ARBA00022475"/>
    </source>
</evidence>
<keyword evidence="3" id="KW-1003">Cell membrane</keyword>
<feature type="transmembrane region" description="Helical" evidence="9">
    <location>
        <begin position="198"/>
        <end position="220"/>
    </location>
</feature>
<protein>
    <submittedName>
        <fullName evidence="11">Solute carrier organic anion transporter family member 5A1</fullName>
    </submittedName>
</protein>
<evidence type="ECO:0000256" key="2">
    <source>
        <dbReference type="ARBA" id="ARBA00009657"/>
    </source>
</evidence>
<dbReference type="InterPro" id="IPR002350">
    <property type="entry name" value="Kazal_dom"/>
</dbReference>
<evidence type="ECO:0000313" key="12">
    <source>
        <dbReference type="Proteomes" id="UP000010552"/>
    </source>
</evidence>
<dbReference type="InterPro" id="IPR036058">
    <property type="entry name" value="Kazal_dom_sf"/>
</dbReference>
<evidence type="ECO:0000256" key="8">
    <source>
        <dbReference type="SAM" id="MobiDB-lite"/>
    </source>
</evidence>
<accession>L5JVN4</accession>
<dbReference type="SUPFAM" id="SSF103473">
    <property type="entry name" value="MFS general substrate transporter"/>
    <property type="match status" value="1"/>
</dbReference>
<dbReference type="EMBL" id="KB031134">
    <property type="protein sequence ID" value="ELK02363.1"/>
    <property type="molecule type" value="Genomic_DNA"/>
</dbReference>
<feature type="compositionally biased region" description="Polar residues" evidence="8">
    <location>
        <begin position="277"/>
        <end position="286"/>
    </location>
</feature>
<feature type="region of interest" description="Disordered" evidence="8">
    <location>
        <begin position="1"/>
        <end position="36"/>
    </location>
</feature>
<dbReference type="STRING" id="9402.L5JVN4"/>
<keyword evidence="5 9" id="KW-1133">Transmembrane helix</keyword>
<evidence type="ECO:0000256" key="5">
    <source>
        <dbReference type="ARBA" id="ARBA00022989"/>
    </source>
</evidence>
<dbReference type="PANTHER" id="PTHR11388:SF142">
    <property type="entry name" value="SOLUTE CARRIER ORGANIC ANION TRANSPORTER FAMILY MEMBER 5A1"/>
    <property type="match status" value="1"/>
</dbReference>
<dbReference type="Pfam" id="PF03137">
    <property type="entry name" value="OATP"/>
    <property type="match status" value="1"/>
</dbReference>
<dbReference type="InterPro" id="IPR004156">
    <property type="entry name" value="OATP"/>
</dbReference>
<dbReference type="PROSITE" id="PS51465">
    <property type="entry name" value="KAZAL_2"/>
    <property type="match status" value="1"/>
</dbReference>
<proteinExistence type="inferred from homology"/>
<dbReference type="Proteomes" id="UP000010552">
    <property type="component" value="Unassembled WGS sequence"/>
</dbReference>
<dbReference type="Gene3D" id="3.30.60.30">
    <property type="match status" value="1"/>
</dbReference>
<dbReference type="InterPro" id="IPR036259">
    <property type="entry name" value="MFS_trans_sf"/>
</dbReference>
<gene>
    <name evidence="11" type="ORF">PAL_GLEAN10019322</name>
</gene>
<keyword evidence="4 9" id="KW-0812">Transmembrane</keyword>